<dbReference type="Proteomes" id="UP000823862">
    <property type="component" value="Unassembled WGS sequence"/>
</dbReference>
<dbReference type="EMBL" id="DWZI01000037">
    <property type="protein sequence ID" value="HJA85946.1"/>
    <property type="molecule type" value="Genomic_DNA"/>
</dbReference>
<reference evidence="2" key="2">
    <citation type="submission" date="2021-04" db="EMBL/GenBank/DDBJ databases">
        <authorList>
            <person name="Gilroy R."/>
        </authorList>
    </citation>
    <scope>NUCLEOTIDE SEQUENCE</scope>
    <source>
        <strain evidence="2">ChiHjej12B11-9795</strain>
    </source>
</reference>
<name>A0A9D2HX18_9BACE</name>
<sequence length="381" mass="44747">MIIIANPIYDSVFKFLLEDERVAKVLLSALLKQEVHDLKMRRNEYTNLSQTRISLFRIDFSARIKDAAGREQLVLIELQKTWLATETLRFRQYLGTQYLDAENIHGEGHATRYGLPIISIYILGHKLGDLSEPVVYVRRRYLDYDSREIRQGVPDPFIESLTHDSIIVQIPFLKGRARNHLERLLSVFDQDCRVEADDHLLQINDEGLDKEGRLLVDRLVMAAASREVRREMQVEDEILSEIESRDTTIMLKEQEIRQKDLEIEQKSQEIEQKSQEIEQKSQEIEQKSQEIEQKSQEIEQKSQEIEQKSQEIEQKSQEIEQKSQEIEQKDREIEQAKQQLEQQRNMLCVVVKNMFQQGVPVKDIARMWAVSEDTITELLAK</sequence>
<evidence type="ECO:0000313" key="3">
    <source>
        <dbReference type="Proteomes" id="UP000823862"/>
    </source>
</evidence>
<dbReference type="AlphaFoldDB" id="A0A9D2HX18"/>
<proteinExistence type="predicted"/>
<gene>
    <name evidence="2" type="ORF">H9950_07120</name>
</gene>
<organism evidence="2 3">
    <name type="scientific">Candidatus Bacteroides avicola</name>
    <dbReference type="NCBI Taxonomy" id="2838468"/>
    <lineage>
        <taxon>Bacteria</taxon>
        <taxon>Pseudomonadati</taxon>
        <taxon>Bacteroidota</taxon>
        <taxon>Bacteroidia</taxon>
        <taxon>Bacteroidales</taxon>
        <taxon>Bacteroidaceae</taxon>
        <taxon>Bacteroides</taxon>
    </lineage>
</organism>
<comment type="caution">
    <text evidence="2">The sequence shown here is derived from an EMBL/GenBank/DDBJ whole genome shotgun (WGS) entry which is preliminary data.</text>
</comment>
<evidence type="ECO:0000313" key="2">
    <source>
        <dbReference type="EMBL" id="HJA85946.1"/>
    </source>
</evidence>
<feature type="region of interest" description="Disordered" evidence="1">
    <location>
        <begin position="273"/>
        <end position="332"/>
    </location>
</feature>
<accession>A0A9D2HX18</accession>
<reference evidence="2" key="1">
    <citation type="journal article" date="2021" name="PeerJ">
        <title>Extensive microbial diversity within the chicken gut microbiome revealed by metagenomics and culture.</title>
        <authorList>
            <person name="Gilroy R."/>
            <person name="Ravi A."/>
            <person name="Getino M."/>
            <person name="Pursley I."/>
            <person name="Horton D.L."/>
            <person name="Alikhan N.F."/>
            <person name="Baker D."/>
            <person name="Gharbi K."/>
            <person name="Hall N."/>
            <person name="Watson M."/>
            <person name="Adriaenssens E.M."/>
            <person name="Foster-Nyarko E."/>
            <person name="Jarju S."/>
            <person name="Secka A."/>
            <person name="Antonio M."/>
            <person name="Oren A."/>
            <person name="Chaudhuri R.R."/>
            <person name="La Ragione R."/>
            <person name="Hildebrand F."/>
            <person name="Pallen M.J."/>
        </authorList>
    </citation>
    <scope>NUCLEOTIDE SEQUENCE</scope>
    <source>
        <strain evidence="2">ChiHjej12B11-9795</strain>
    </source>
</reference>
<protein>
    <submittedName>
        <fullName evidence="2">Uncharacterized protein</fullName>
    </submittedName>
</protein>
<evidence type="ECO:0000256" key="1">
    <source>
        <dbReference type="SAM" id="MobiDB-lite"/>
    </source>
</evidence>
<dbReference type="Gene3D" id="1.10.287.950">
    <property type="entry name" value="Methyl-accepting chemotaxis protein"/>
    <property type="match status" value="1"/>
</dbReference>